<keyword evidence="3" id="KW-0732">Signal</keyword>
<keyword evidence="2" id="KW-0472">Membrane</keyword>
<keyword evidence="2" id="KW-0812">Transmembrane</keyword>
<feature type="compositionally biased region" description="Low complexity" evidence="1">
    <location>
        <begin position="245"/>
        <end position="265"/>
    </location>
</feature>
<dbReference type="Proteomes" id="UP001063166">
    <property type="component" value="Unassembled WGS sequence"/>
</dbReference>
<protein>
    <submittedName>
        <fullName evidence="4">Uncharacterized protein</fullName>
    </submittedName>
</protein>
<keyword evidence="2" id="KW-1133">Transmembrane helix</keyword>
<feature type="chain" id="PRO_5040477020" evidence="3">
    <location>
        <begin position="20"/>
        <end position="292"/>
    </location>
</feature>
<organism evidence="4 5">
    <name type="scientific">Lyophyllum shimeji</name>
    <name type="common">Hon-shimeji</name>
    <name type="synonym">Tricholoma shimeji</name>
    <dbReference type="NCBI Taxonomy" id="47721"/>
    <lineage>
        <taxon>Eukaryota</taxon>
        <taxon>Fungi</taxon>
        <taxon>Dikarya</taxon>
        <taxon>Basidiomycota</taxon>
        <taxon>Agaricomycotina</taxon>
        <taxon>Agaricomycetes</taxon>
        <taxon>Agaricomycetidae</taxon>
        <taxon>Agaricales</taxon>
        <taxon>Tricholomatineae</taxon>
        <taxon>Lyophyllaceae</taxon>
        <taxon>Lyophyllum</taxon>
    </lineage>
</organism>
<feature type="signal peptide" evidence="3">
    <location>
        <begin position="1"/>
        <end position="19"/>
    </location>
</feature>
<dbReference type="AlphaFoldDB" id="A0A9P3PUJ2"/>
<feature type="region of interest" description="Disordered" evidence="1">
    <location>
        <begin position="213"/>
        <end position="274"/>
    </location>
</feature>
<evidence type="ECO:0000256" key="3">
    <source>
        <dbReference type="SAM" id="SignalP"/>
    </source>
</evidence>
<proteinExistence type="predicted"/>
<keyword evidence="5" id="KW-1185">Reference proteome</keyword>
<gene>
    <name evidence="4" type="ORF">LshimejAT787_1001060</name>
</gene>
<reference evidence="4" key="1">
    <citation type="submission" date="2022-07" db="EMBL/GenBank/DDBJ databases">
        <title>The genome of Lyophyllum shimeji provides insight into the initial evolution of ectomycorrhizal fungal genome.</title>
        <authorList>
            <person name="Kobayashi Y."/>
            <person name="Shibata T."/>
            <person name="Hirakawa H."/>
            <person name="Shigenobu S."/>
            <person name="Nishiyama T."/>
            <person name="Yamada A."/>
            <person name="Hasebe M."/>
            <person name="Kawaguchi M."/>
        </authorList>
    </citation>
    <scope>NUCLEOTIDE SEQUENCE</scope>
    <source>
        <strain evidence="4">AT787</strain>
    </source>
</reference>
<evidence type="ECO:0000313" key="5">
    <source>
        <dbReference type="Proteomes" id="UP001063166"/>
    </source>
</evidence>
<evidence type="ECO:0000313" key="4">
    <source>
        <dbReference type="EMBL" id="GLB41506.1"/>
    </source>
</evidence>
<name>A0A9P3PUJ2_LYOSH</name>
<evidence type="ECO:0000256" key="2">
    <source>
        <dbReference type="SAM" id="Phobius"/>
    </source>
</evidence>
<accession>A0A9P3PUJ2</accession>
<sequence>MRCWKLSTWISTLIVSAVAANLSFAPPSTWRQKPNVTSSLADRVSASNNAIQRVISSFINGNFASEEFYGLVADSDFDAQTNQTAYKTVVNDFYSSITLNPEEAFVHNYGAVRIRNGVQYNAVLDLARVTVSGSDIYSGAWSGPPSTEFSADNCRPSLAGPIAGGVLGGVALVLAIILAFVFLRRRRRVRHKHEEEVDDNLVLPKPYIMTRTGASGIPASTPAAPVSAGFDRKRPSPALTQTSRASASTAPSSSVGAPSAVGSTSPLEGTTRSWNLELGKGAQLTCFRASSM</sequence>
<comment type="caution">
    <text evidence="4">The sequence shown here is derived from an EMBL/GenBank/DDBJ whole genome shotgun (WGS) entry which is preliminary data.</text>
</comment>
<dbReference type="EMBL" id="BRPK01000010">
    <property type="protein sequence ID" value="GLB41506.1"/>
    <property type="molecule type" value="Genomic_DNA"/>
</dbReference>
<dbReference type="OrthoDB" id="3067581at2759"/>
<evidence type="ECO:0000256" key="1">
    <source>
        <dbReference type="SAM" id="MobiDB-lite"/>
    </source>
</evidence>
<feature type="transmembrane region" description="Helical" evidence="2">
    <location>
        <begin position="162"/>
        <end position="183"/>
    </location>
</feature>